<dbReference type="SUPFAM" id="SSF69572">
    <property type="entry name" value="Activating enzymes of the ubiquitin-like proteins"/>
    <property type="match status" value="1"/>
</dbReference>
<dbReference type="AlphaFoldDB" id="A0A5C4THH4"/>
<evidence type="ECO:0000313" key="3">
    <source>
        <dbReference type="Proteomes" id="UP000313312"/>
    </source>
</evidence>
<dbReference type="Gene3D" id="3.40.50.720">
    <property type="entry name" value="NAD(P)-binding Rossmann-like Domain"/>
    <property type="match status" value="1"/>
</dbReference>
<dbReference type="PANTHER" id="PTHR43267">
    <property type="entry name" value="TRNA THREONYLCARBAMOYLADENOSINE DEHYDRATASE"/>
    <property type="match status" value="1"/>
</dbReference>
<dbReference type="PANTHER" id="PTHR43267:SF1">
    <property type="entry name" value="TRNA THREONYLCARBAMOYLADENOSINE DEHYDRATASE"/>
    <property type="match status" value="1"/>
</dbReference>
<protein>
    <recommendedName>
        <fullName evidence="1">THIF-type NAD/FAD binding fold domain-containing protein</fullName>
    </recommendedName>
</protein>
<dbReference type="GO" id="GO:0061504">
    <property type="term" value="P:cyclic threonylcarbamoyladenosine biosynthetic process"/>
    <property type="evidence" value="ECO:0007669"/>
    <property type="project" value="TreeGrafter"/>
</dbReference>
<evidence type="ECO:0000259" key="1">
    <source>
        <dbReference type="Pfam" id="PF00899"/>
    </source>
</evidence>
<organism evidence="2 3">
    <name type="scientific">Fructilactobacillus sanfranciscensis</name>
    <name type="common">Lactobacillus sanfranciscensis</name>
    <dbReference type="NCBI Taxonomy" id="1625"/>
    <lineage>
        <taxon>Bacteria</taxon>
        <taxon>Bacillati</taxon>
        <taxon>Bacillota</taxon>
        <taxon>Bacilli</taxon>
        <taxon>Lactobacillales</taxon>
        <taxon>Lactobacillaceae</taxon>
        <taxon>Fructilactobacillus</taxon>
    </lineage>
</organism>
<gene>
    <name evidence="2" type="ORF">DID87_07020</name>
</gene>
<feature type="domain" description="THIF-type NAD/FAD binding fold" evidence="1">
    <location>
        <begin position="128"/>
        <end position="350"/>
    </location>
</feature>
<dbReference type="InterPro" id="IPR035985">
    <property type="entry name" value="Ubiquitin-activating_enz"/>
</dbReference>
<dbReference type="InterPro" id="IPR045886">
    <property type="entry name" value="ThiF/MoeB/HesA"/>
</dbReference>
<dbReference type="Pfam" id="PF00899">
    <property type="entry name" value="ThiF"/>
    <property type="match status" value="1"/>
</dbReference>
<dbReference type="GO" id="GO:0008641">
    <property type="term" value="F:ubiquitin-like modifier activating enzyme activity"/>
    <property type="evidence" value="ECO:0007669"/>
    <property type="project" value="InterPro"/>
</dbReference>
<dbReference type="InterPro" id="IPR000594">
    <property type="entry name" value="ThiF_NAD_FAD-bd"/>
</dbReference>
<proteinExistence type="predicted"/>
<reference evidence="2 3" key="1">
    <citation type="submission" date="2018-05" db="EMBL/GenBank/DDBJ databases">
        <title>Lactobacillus sanfranciscensis Ah4 draft denome sequence.</title>
        <authorList>
            <person name="Zhang G."/>
        </authorList>
    </citation>
    <scope>NUCLEOTIDE SEQUENCE [LARGE SCALE GENOMIC DNA]</scope>
    <source>
        <strain evidence="2 3">Ah4</strain>
    </source>
</reference>
<dbReference type="Proteomes" id="UP000313312">
    <property type="component" value="Unassembled WGS sequence"/>
</dbReference>
<sequence>MEINMNLNNLKIKSVVFDKEGTSTIICKSVDDILAYEDDKNILIKIGAMLDGSNSVNDIYDNLRSQNINISKEDIIYILENIFIKNDLILGNYNNFILNDKDIIKYDRLIHFFASYPNVDYLDAQKMEQKLFDSNVLILGVGGTGGHTAHSLIASGVGKMTLLDFDKIELTNVTRQMLYHESDIGNSKIEVAKKRLLEINPNAQINVINAEITTKEQILDIIRKNDFDFVVNTMDNPRGKIRYILDDALYNTDLPYIYDGSTGPNVYVGPAIKKGITKSYSELIPKEEANDLVDEAFKLNDDIYITNVIEPLNGTVGQLTAFEVIKYITGCAKLPTWGNRVKLDMNTLEINKYEL</sequence>
<accession>A0A5C4THH4</accession>
<dbReference type="GO" id="GO:0061503">
    <property type="term" value="F:tRNA threonylcarbamoyladenosine dehydratase"/>
    <property type="evidence" value="ECO:0007669"/>
    <property type="project" value="TreeGrafter"/>
</dbReference>
<dbReference type="EMBL" id="QFCR01000047">
    <property type="protein sequence ID" value="TNK89747.1"/>
    <property type="molecule type" value="Genomic_DNA"/>
</dbReference>
<evidence type="ECO:0000313" key="2">
    <source>
        <dbReference type="EMBL" id="TNK89747.1"/>
    </source>
</evidence>
<name>A0A5C4THH4_FRUSA</name>
<comment type="caution">
    <text evidence="2">The sequence shown here is derived from an EMBL/GenBank/DDBJ whole genome shotgun (WGS) entry which is preliminary data.</text>
</comment>